<reference evidence="1 2" key="1">
    <citation type="submission" date="2011-02" db="EMBL/GenBank/DDBJ databases">
        <authorList>
            <person name="Weinstock G."/>
            <person name="Sodergren E."/>
            <person name="Clifton S."/>
            <person name="Fulton L."/>
            <person name="Fulton B."/>
            <person name="Courtney L."/>
            <person name="Fronick C."/>
            <person name="Harrison M."/>
            <person name="Strong C."/>
            <person name="Farmer C."/>
            <person name="Delahaunty K."/>
            <person name="Markovic C."/>
            <person name="Hall O."/>
            <person name="Minx P."/>
            <person name="Tomlinson C."/>
            <person name="Mitreva M."/>
            <person name="Hou S."/>
            <person name="Chen J."/>
            <person name="Wollam A."/>
            <person name="Pepin K.H."/>
            <person name="Johnson M."/>
            <person name="Bhonagiri V."/>
            <person name="Zhang X."/>
            <person name="Suruliraj S."/>
            <person name="Warren W."/>
            <person name="Chinwalla A."/>
            <person name="Mardis E.R."/>
            <person name="Wilson R.K."/>
        </authorList>
    </citation>
    <scope>NUCLEOTIDE SEQUENCE [LARGE SCALE GENOMIC DNA]</scope>
    <source>
        <strain evidence="1 2">YIT 12057</strain>
    </source>
</reference>
<sequence>MPCHKLFDTTNACHTMRTMNRNTHLLKEITRNRDTVIGNYQITRIFAKNNILKVIT</sequence>
<keyword evidence="2" id="KW-1185">Reference proteome</keyword>
<dbReference type="EMBL" id="AFBN01000028">
    <property type="protein sequence ID" value="EGF57626.1"/>
    <property type="molecule type" value="Genomic_DNA"/>
</dbReference>
<proteinExistence type="predicted"/>
<gene>
    <name evidence="1" type="ORF">HMPREF9446_01706</name>
</gene>
<comment type="caution">
    <text evidence="1">The sequence shown here is derived from an EMBL/GenBank/DDBJ whole genome shotgun (WGS) entry which is preliminary data.</text>
</comment>
<dbReference type="STRING" id="763034.HMPREF9446_01706"/>
<evidence type="ECO:0000313" key="2">
    <source>
        <dbReference type="Proteomes" id="UP000003416"/>
    </source>
</evidence>
<evidence type="ECO:0000313" key="1">
    <source>
        <dbReference type="EMBL" id="EGF57626.1"/>
    </source>
</evidence>
<organism evidence="1 2">
    <name type="scientific">Bacteroides fluxus YIT 12057</name>
    <dbReference type="NCBI Taxonomy" id="763034"/>
    <lineage>
        <taxon>Bacteria</taxon>
        <taxon>Pseudomonadati</taxon>
        <taxon>Bacteroidota</taxon>
        <taxon>Bacteroidia</taxon>
        <taxon>Bacteroidales</taxon>
        <taxon>Bacteroidaceae</taxon>
        <taxon>Bacteroides</taxon>
    </lineage>
</organism>
<dbReference type="Proteomes" id="UP000003416">
    <property type="component" value="Unassembled WGS sequence"/>
</dbReference>
<protein>
    <submittedName>
        <fullName evidence="1">Uncharacterized protein</fullName>
    </submittedName>
</protein>
<dbReference type="AlphaFoldDB" id="F3PSH3"/>
<dbReference type="HOGENOM" id="CLU_3004444_0_0_10"/>
<accession>F3PSH3</accession>
<name>F3PSH3_9BACE</name>